<protein>
    <recommendedName>
        <fullName evidence="4">DUF4019 domain-containing protein</fullName>
    </recommendedName>
</protein>
<reference evidence="2 3" key="1">
    <citation type="submission" date="2016-11" db="EMBL/GenBank/DDBJ databases">
        <authorList>
            <person name="Jaros S."/>
            <person name="Januszkiewicz K."/>
            <person name="Wedrychowicz H."/>
        </authorList>
    </citation>
    <scope>NUCLEOTIDE SEQUENCE [LARGE SCALE GENOMIC DNA]</scope>
    <source>
        <strain evidence="2 3">DSM 5091</strain>
    </source>
</reference>
<evidence type="ECO:0000313" key="2">
    <source>
        <dbReference type="EMBL" id="SHJ35898.1"/>
    </source>
</evidence>
<dbReference type="Proteomes" id="UP000184171">
    <property type="component" value="Unassembled WGS sequence"/>
</dbReference>
<keyword evidence="1" id="KW-0812">Transmembrane</keyword>
<sequence>MFARKYRIHIFLILIALGIIYVSYTNNLPKKEQIQVADAAAQEFLQMVDAGRYDDSWVIAAPYLRQEIPQEKWLQELTDLRTKVGKLNERSLEDANFTAAIKEMPDSVLMLLEYTANYEKGVFKEMITLIRESDTRWRVVGYFIQ</sequence>
<dbReference type="RefSeq" id="WP_072908757.1">
    <property type="nucleotide sequence ID" value="NZ_FQZT01000007.1"/>
</dbReference>
<proteinExistence type="predicted"/>
<keyword evidence="1" id="KW-1133">Transmembrane helix</keyword>
<keyword evidence="1" id="KW-0472">Membrane</keyword>
<accession>A0A1M6IN97</accession>
<keyword evidence="3" id="KW-1185">Reference proteome</keyword>
<dbReference type="STRING" id="1122189.SAMN02745165_02180"/>
<gene>
    <name evidence="2" type="ORF">SAMN02745165_02180</name>
</gene>
<dbReference type="OrthoDB" id="21915at2"/>
<evidence type="ECO:0000256" key="1">
    <source>
        <dbReference type="SAM" id="Phobius"/>
    </source>
</evidence>
<organism evidence="2 3">
    <name type="scientific">Malonomonas rubra DSM 5091</name>
    <dbReference type="NCBI Taxonomy" id="1122189"/>
    <lineage>
        <taxon>Bacteria</taxon>
        <taxon>Pseudomonadati</taxon>
        <taxon>Thermodesulfobacteriota</taxon>
        <taxon>Desulfuromonadia</taxon>
        <taxon>Desulfuromonadales</taxon>
        <taxon>Geopsychrobacteraceae</taxon>
        <taxon>Malonomonas</taxon>
    </lineage>
</organism>
<dbReference type="AlphaFoldDB" id="A0A1M6IN97"/>
<dbReference type="Pfam" id="PF13211">
    <property type="entry name" value="DUF4019"/>
    <property type="match status" value="1"/>
</dbReference>
<dbReference type="InterPro" id="IPR025091">
    <property type="entry name" value="DUF4019"/>
</dbReference>
<dbReference type="EMBL" id="FQZT01000007">
    <property type="protein sequence ID" value="SHJ35898.1"/>
    <property type="molecule type" value="Genomic_DNA"/>
</dbReference>
<evidence type="ECO:0000313" key="3">
    <source>
        <dbReference type="Proteomes" id="UP000184171"/>
    </source>
</evidence>
<evidence type="ECO:0008006" key="4">
    <source>
        <dbReference type="Google" id="ProtNLM"/>
    </source>
</evidence>
<name>A0A1M6IN97_MALRU</name>
<feature type="transmembrane region" description="Helical" evidence="1">
    <location>
        <begin position="6"/>
        <end position="24"/>
    </location>
</feature>